<evidence type="ECO:0000313" key="2">
    <source>
        <dbReference type="EMBL" id="OLP77276.1"/>
    </source>
</evidence>
<name>A0A1Q9C2Y6_SYMMI</name>
<feature type="transmembrane region" description="Helical" evidence="1">
    <location>
        <begin position="85"/>
        <end position="107"/>
    </location>
</feature>
<keyword evidence="3" id="KW-1185">Reference proteome</keyword>
<reference evidence="2 3" key="1">
    <citation type="submission" date="2016-02" db="EMBL/GenBank/DDBJ databases">
        <title>Genome analysis of coral dinoflagellate symbionts highlights evolutionary adaptations to a symbiotic lifestyle.</title>
        <authorList>
            <person name="Aranda M."/>
            <person name="Li Y."/>
            <person name="Liew Y.J."/>
            <person name="Baumgarten S."/>
            <person name="Simakov O."/>
            <person name="Wilson M."/>
            <person name="Piel J."/>
            <person name="Ashoor H."/>
            <person name="Bougouffa S."/>
            <person name="Bajic V.B."/>
            <person name="Ryu T."/>
            <person name="Ravasi T."/>
            <person name="Bayer T."/>
            <person name="Micklem G."/>
            <person name="Kim H."/>
            <person name="Bhak J."/>
            <person name="Lajeunesse T.C."/>
            <person name="Voolstra C.R."/>
        </authorList>
    </citation>
    <scope>NUCLEOTIDE SEQUENCE [LARGE SCALE GENOMIC DNA]</scope>
    <source>
        <strain evidence="2 3">CCMP2467</strain>
    </source>
</reference>
<dbReference type="EMBL" id="LSRX01001801">
    <property type="protein sequence ID" value="OLP77276.1"/>
    <property type="molecule type" value="Genomic_DNA"/>
</dbReference>
<protein>
    <submittedName>
        <fullName evidence="2">Uncharacterized protein</fullName>
    </submittedName>
</protein>
<keyword evidence="1" id="KW-0472">Membrane</keyword>
<accession>A0A1Q9C2Y6</accession>
<keyword evidence="1" id="KW-1133">Transmembrane helix</keyword>
<organism evidence="2 3">
    <name type="scientific">Symbiodinium microadriaticum</name>
    <name type="common">Dinoflagellate</name>
    <name type="synonym">Zooxanthella microadriatica</name>
    <dbReference type="NCBI Taxonomy" id="2951"/>
    <lineage>
        <taxon>Eukaryota</taxon>
        <taxon>Sar</taxon>
        <taxon>Alveolata</taxon>
        <taxon>Dinophyceae</taxon>
        <taxon>Suessiales</taxon>
        <taxon>Symbiodiniaceae</taxon>
        <taxon>Symbiodinium</taxon>
    </lineage>
</organism>
<keyword evidence="1" id="KW-0812">Transmembrane</keyword>
<evidence type="ECO:0000256" key="1">
    <source>
        <dbReference type="SAM" id="Phobius"/>
    </source>
</evidence>
<sequence length="301" mass="34250">MNQYRNDRERLMIRGADQNGTGIWDFWYYMPYAEESKTAEYAEDILWDTIEEPLKEAVGAIVQDVMGSAVPDALLDKVFSFFPGWLAGCGTYSTDLVFSFLVLGNLAGKRLLMVKTRVLRIYALDFRTKAPSADAFALDDWPHDTIPEGEITWTAADWGGMDDRWLLCGYDFTVLWLMSSDMTEKQIEEHLGAESTAMDEDIEEEMHKTKQEEQKVKHYLIGIGGAAITDAGCDDFYGMIDRLGHRDYNDFLSSLSEAEKNHYDSEFLKNGYKKNTLWRKVIAMTPFAALGGGWNHAFLCL</sequence>
<dbReference type="AlphaFoldDB" id="A0A1Q9C2Y6"/>
<proteinExistence type="predicted"/>
<evidence type="ECO:0000313" key="3">
    <source>
        <dbReference type="Proteomes" id="UP000186817"/>
    </source>
</evidence>
<gene>
    <name evidence="2" type="ORF">AK812_SmicGene42676</name>
</gene>
<dbReference type="Proteomes" id="UP000186817">
    <property type="component" value="Unassembled WGS sequence"/>
</dbReference>
<comment type="caution">
    <text evidence="2">The sequence shown here is derived from an EMBL/GenBank/DDBJ whole genome shotgun (WGS) entry which is preliminary data.</text>
</comment>